<dbReference type="EMBL" id="CVTD020000023">
    <property type="protein sequence ID" value="CRZ35172.1"/>
    <property type="molecule type" value="Genomic_DNA"/>
</dbReference>
<organism evidence="2 3">
    <name type="scientific">Herbinix hemicellulosilytica</name>
    <dbReference type="NCBI Taxonomy" id="1564487"/>
    <lineage>
        <taxon>Bacteria</taxon>
        <taxon>Bacillati</taxon>
        <taxon>Bacillota</taxon>
        <taxon>Clostridia</taxon>
        <taxon>Lachnospirales</taxon>
        <taxon>Lachnospiraceae</taxon>
        <taxon>Herbinix</taxon>
    </lineage>
</organism>
<dbReference type="RefSeq" id="WP_103203263.1">
    <property type="nucleotide sequence ID" value="NZ_CVTD020000023.1"/>
</dbReference>
<accession>A0A0H5SI51</accession>
<reference evidence="2 3" key="1">
    <citation type="submission" date="2015-06" db="EMBL/GenBank/DDBJ databases">
        <authorList>
            <person name="Wibberg Daniel"/>
        </authorList>
    </citation>
    <scope>NUCLEOTIDE SEQUENCE [LARGE SCALE GENOMIC DNA]</scope>
    <source>
        <strain evidence="2 3">T3/55T</strain>
    </source>
</reference>
<dbReference type="Proteomes" id="UP000236497">
    <property type="component" value="Unassembled WGS sequence"/>
</dbReference>
<evidence type="ECO:0000256" key="1">
    <source>
        <dbReference type="SAM" id="Phobius"/>
    </source>
</evidence>
<dbReference type="AlphaFoldDB" id="A0A0H5SI51"/>
<protein>
    <submittedName>
        <fullName evidence="2">Putative membrane protein</fullName>
    </submittedName>
</protein>
<keyword evidence="3" id="KW-1185">Reference proteome</keyword>
<proteinExistence type="predicted"/>
<evidence type="ECO:0000313" key="2">
    <source>
        <dbReference type="EMBL" id="CRZ35172.1"/>
    </source>
</evidence>
<name>A0A0H5SI51_HERHM</name>
<sequence>MSFDKKSNKFDLDKLNLKDRLNASLENEGISVSDDLINRTLDAIKNQKVDDLDHLKDNDKNFKPAFILRKTRILVSAAAAVIILLVGMSAINLLSSDKKQSDEYAKYNYSGSSEKADLAPQITMESDVSESILADDEMKIASDEYDLKGKNAENGEDLSKQKGVGEDNINLASALTVNEIGFAEIASIEAGDAKSVSITSVISGKTVMFSDKDRINQFYAKMASHSFIRETDGKAEGQYIVEITGQDKVSKIVIGKDIIEADLTDNEIASHSIYSAVDYNRLAEELDYLLQQ</sequence>
<feature type="transmembrane region" description="Helical" evidence="1">
    <location>
        <begin position="73"/>
        <end position="94"/>
    </location>
</feature>
<keyword evidence="1" id="KW-1133">Transmembrane helix</keyword>
<keyword evidence="1" id="KW-0812">Transmembrane</keyword>
<gene>
    <name evidence="2" type="ORF">HHT355_1974</name>
</gene>
<evidence type="ECO:0000313" key="3">
    <source>
        <dbReference type="Proteomes" id="UP000236497"/>
    </source>
</evidence>
<keyword evidence="1" id="KW-0472">Membrane</keyword>